<reference evidence="10" key="3">
    <citation type="submission" date="2015-04" db="UniProtKB">
        <authorList>
            <consortium name="EnsemblPlants"/>
        </authorList>
    </citation>
    <scope>IDENTIFICATION</scope>
</reference>
<comment type="similarity">
    <text evidence="1">Belongs to the disease resistance NB-LRR family.</text>
</comment>
<accession>A0A0D9VCA0</accession>
<evidence type="ECO:0000313" key="11">
    <source>
        <dbReference type="Proteomes" id="UP000032180"/>
    </source>
</evidence>
<reference evidence="10 11" key="1">
    <citation type="submission" date="2012-08" db="EMBL/GenBank/DDBJ databases">
        <title>Oryza genome evolution.</title>
        <authorList>
            <person name="Wing R.A."/>
        </authorList>
    </citation>
    <scope>NUCLEOTIDE SEQUENCE</scope>
</reference>
<dbReference type="Gene3D" id="1.10.8.430">
    <property type="entry name" value="Helical domain of apoptotic protease-activating factors"/>
    <property type="match status" value="1"/>
</dbReference>
<dbReference type="EnsemblPlants" id="LPERR02G03460.1">
    <property type="protein sequence ID" value="LPERR02G03460.1"/>
    <property type="gene ID" value="LPERR02G03460"/>
</dbReference>
<evidence type="ECO:0000256" key="2">
    <source>
        <dbReference type="ARBA" id="ARBA00022614"/>
    </source>
</evidence>
<sequence length="728" mass="83128">MGLGARICCYSIWSFYHMYNGDMWPRAQHLSTIDLPHNPAGGLSVLQALDIEEFGELETLPEWIGNYFTCLEEIRISTCPMLSSLPESIQRLHRVEVGTWYYLSATALHCQTSTKERTATKFLIFQRSYSSNRSSHINRRIAWLADTHVARMLGDIAWERIQLLWNFQEYVQEMESKMTGLKDALINADKPTIETDGDTLMRRQWLNTYKSVAFDMEDTLDELMRNIMVKLDKIVEDEKKLHLLPLSTPTRQYSNKKWRETFVGHRDEIEMVGREREKKEILAKVLQKDGGQESSIIAVVGLGGMGKTTLAKVVYTDKETTIFNVKAWVHVSMVFNLNKIVSAIISQVEGSIPANNADLQFLKSQLDRILHDKLYLIVLDDLWEEGRSELENLVNMLQSGKKGSKIIVTTRSEKVVDTLSTICSPYFHTAGSIKLVGMSNDDCWLIMKPRNMENYQFPGLVDIGKEIAQQCSGVPLVAKAIGYVMQKKCTKEEWLGIKNSNMLDTTKGNDERVLKGLLLSYYHMPSQLKTLFHSHVIDHDYLIQQWIASGFIQDTNGQPLQKVATEYVNELLGMSFLSIYTSPTVPSTRMIFNPTLRLHMHDMVHELARHVAGNEFSYTNGSSNRNTKGDKLDCHYHLVLNQNETSSVYKSLATKIRALHFRGCDTMHLPKQAFSHTLYLRVLDFGGCHVSELPSSVYKLKLLRYLDASSLRISILPKSLNHLLNLQL</sequence>
<evidence type="ECO:0000256" key="5">
    <source>
        <dbReference type="ARBA" id="ARBA00022821"/>
    </source>
</evidence>
<evidence type="ECO:0000256" key="4">
    <source>
        <dbReference type="ARBA" id="ARBA00022741"/>
    </source>
</evidence>
<evidence type="ECO:0000256" key="6">
    <source>
        <dbReference type="ARBA" id="ARBA00022840"/>
    </source>
</evidence>
<dbReference type="SUPFAM" id="SSF52047">
    <property type="entry name" value="RNI-like"/>
    <property type="match status" value="1"/>
</dbReference>
<feature type="domain" description="Disease resistance N-terminal" evidence="8">
    <location>
        <begin position="149"/>
        <end position="227"/>
    </location>
</feature>
<evidence type="ECO:0000256" key="1">
    <source>
        <dbReference type="ARBA" id="ARBA00008894"/>
    </source>
</evidence>
<dbReference type="PANTHER" id="PTHR36766:SF40">
    <property type="entry name" value="DISEASE RESISTANCE PROTEIN RGA3"/>
    <property type="match status" value="1"/>
</dbReference>
<feature type="domain" description="Disease resistance protein winged helix" evidence="9">
    <location>
        <begin position="534"/>
        <end position="608"/>
    </location>
</feature>
<dbReference type="eggNOG" id="KOG4658">
    <property type="taxonomic scope" value="Eukaryota"/>
</dbReference>
<keyword evidence="4" id="KW-0547">Nucleotide-binding</keyword>
<dbReference type="Gramene" id="LPERR02G03460.1">
    <property type="protein sequence ID" value="LPERR02G03460.1"/>
    <property type="gene ID" value="LPERR02G03460"/>
</dbReference>
<keyword evidence="5" id="KW-0611">Plant defense</keyword>
<keyword evidence="3" id="KW-0677">Repeat</keyword>
<keyword evidence="11" id="KW-1185">Reference proteome</keyword>
<dbReference type="Pfam" id="PF18052">
    <property type="entry name" value="Rx_N"/>
    <property type="match status" value="1"/>
</dbReference>
<evidence type="ECO:0000259" key="7">
    <source>
        <dbReference type="Pfam" id="PF00931"/>
    </source>
</evidence>
<dbReference type="InterPro" id="IPR058922">
    <property type="entry name" value="WHD_DRP"/>
</dbReference>
<evidence type="ECO:0008006" key="12">
    <source>
        <dbReference type="Google" id="ProtNLM"/>
    </source>
</evidence>
<protein>
    <recommendedName>
        <fullName evidence="12">NB-ARC domain-containing protein</fullName>
    </recommendedName>
</protein>
<keyword evidence="2" id="KW-0433">Leucine-rich repeat</keyword>
<dbReference type="Pfam" id="PF00931">
    <property type="entry name" value="NB-ARC"/>
    <property type="match status" value="1"/>
</dbReference>
<feature type="domain" description="NB-ARC" evidence="7">
    <location>
        <begin position="277"/>
        <end position="450"/>
    </location>
</feature>
<dbReference type="Gene3D" id="1.20.5.4130">
    <property type="match status" value="1"/>
</dbReference>
<dbReference type="HOGENOM" id="CLU_380531_0_0_1"/>
<name>A0A0D9VCA0_9ORYZ</name>
<dbReference type="Proteomes" id="UP000032180">
    <property type="component" value="Chromosome 2"/>
</dbReference>
<dbReference type="GO" id="GO:0043531">
    <property type="term" value="F:ADP binding"/>
    <property type="evidence" value="ECO:0007669"/>
    <property type="project" value="InterPro"/>
</dbReference>
<dbReference type="PANTHER" id="PTHR36766">
    <property type="entry name" value="PLANT BROAD-SPECTRUM MILDEW RESISTANCE PROTEIN RPW8"/>
    <property type="match status" value="1"/>
</dbReference>
<dbReference type="GO" id="GO:0005524">
    <property type="term" value="F:ATP binding"/>
    <property type="evidence" value="ECO:0007669"/>
    <property type="project" value="UniProtKB-KW"/>
</dbReference>
<dbReference type="InterPro" id="IPR032675">
    <property type="entry name" value="LRR_dom_sf"/>
</dbReference>
<dbReference type="Gene3D" id="3.40.50.300">
    <property type="entry name" value="P-loop containing nucleotide triphosphate hydrolases"/>
    <property type="match status" value="1"/>
</dbReference>
<evidence type="ECO:0000259" key="9">
    <source>
        <dbReference type="Pfam" id="PF23559"/>
    </source>
</evidence>
<reference evidence="11" key="2">
    <citation type="submission" date="2013-12" db="EMBL/GenBank/DDBJ databases">
        <authorList>
            <person name="Yu Y."/>
            <person name="Lee S."/>
            <person name="de Baynast K."/>
            <person name="Wissotski M."/>
            <person name="Liu L."/>
            <person name="Talag J."/>
            <person name="Goicoechea J."/>
            <person name="Angelova A."/>
            <person name="Jetty R."/>
            <person name="Kudrna D."/>
            <person name="Golser W."/>
            <person name="Rivera L."/>
            <person name="Zhang J."/>
            <person name="Wing R."/>
        </authorList>
    </citation>
    <scope>NUCLEOTIDE SEQUENCE</scope>
</reference>
<dbReference type="InterPro" id="IPR042197">
    <property type="entry name" value="Apaf_helical"/>
</dbReference>
<dbReference type="GO" id="GO:0006952">
    <property type="term" value="P:defense response"/>
    <property type="evidence" value="ECO:0007669"/>
    <property type="project" value="UniProtKB-KW"/>
</dbReference>
<evidence type="ECO:0000256" key="3">
    <source>
        <dbReference type="ARBA" id="ARBA00022737"/>
    </source>
</evidence>
<dbReference type="PRINTS" id="PR00364">
    <property type="entry name" value="DISEASERSIST"/>
</dbReference>
<evidence type="ECO:0000259" key="8">
    <source>
        <dbReference type="Pfam" id="PF18052"/>
    </source>
</evidence>
<organism evidence="10 11">
    <name type="scientific">Leersia perrieri</name>
    <dbReference type="NCBI Taxonomy" id="77586"/>
    <lineage>
        <taxon>Eukaryota</taxon>
        <taxon>Viridiplantae</taxon>
        <taxon>Streptophyta</taxon>
        <taxon>Embryophyta</taxon>
        <taxon>Tracheophyta</taxon>
        <taxon>Spermatophyta</taxon>
        <taxon>Magnoliopsida</taxon>
        <taxon>Liliopsida</taxon>
        <taxon>Poales</taxon>
        <taxon>Poaceae</taxon>
        <taxon>BOP clade</taxon>
        <taxon>Oryzoideae</taxon>
        <taxon>Oryzeae</taxon>
        <taxon>Oryzinae</taxon>
        <taxon>Leersia</taxon>
    </lineage>
</organism>
<dbReference type="GO" id="GO:0051707">
    <property type="term" value="P:response to other organism"/>
    <property type="evidence" value="ECO:0007669"/>
    <property type="project" value="UniProtKB-ARBA"/>
</dbReference>
<dbReference type="InterPro" id="IPR002182">
    <property type="entry name" value="NB-ARC"/>
</dbReference>
<proteinExistence type="inferred from homology"/>
<dbReference type="STRING" id="77586.A0A0D9VCA0"/>
<dbReference type="AlphaFoldDB" id="A0A0D9VCA0"/>
<dbReference type="Pfam" id="PF23559">
    <property type="entry name" value="WHD_DRP"/>
    <property type="match status" value="1"/>
</dbReference>
<dbReference type="InterPro" id="IPR041118">
    <property type="entry name" value="Rx_N"/>
</dbReference>
<dbReference type="Gene3D" id="3.80.10.10">
    <property type="entry name" value="Ribonuclease Inhibitor"/>
    <property type="match status" value="2"/>
</dbReference>
<keyword evidence="6" id="KW-0067">ATP-binding</keyword>
<dbReference type="InterPro" id="IPR027417">
    <property type="entry name" value="P-loop_NTPase"/>
</dbReference>
<dbReference type="SUPFAM" id="SSF52540">
    <property type="entry name" value="P-loop containing nucleoside triphosphate hydrolases"/>
    <property type="match status" value="1"/>
</dbReference>
<evidence type="ECO:0000313" key="10">
    <source>
        <dbReference type="EnsemblPlants" id="LPERR02G03460.1"/>
    </source>
</evidence>